<dbReference type="SUPFAM" id="SSF52172">
    <property type="entry name" value="CheY-like"/>
    <property type="match status" value="2"/>
</dbReference>
<dbReference type="SUPFAM" id="SSF47384">
    <property type="entry name" value="Homodimeric domain of signal transducing histidine kinase"/>
    <property type="match status" value="1"/>
</dbReference>
<protein>
    <recommendedName>
        <fullName evidence="3">histidine kinase</fullName>
        <ecNumber evidence="3">2.7.13.3</ecNumber>
    </recommendedName>
</protein>
<dbReference type="PROSITE" id="PS50110">
    <property type="entry name" value="RESPONSE_REGULATORY"/>
    <property type="match status" value="2"/>
</dbReference>
<dbReference type="Gene3D" id="3.30.450.20">
    <property type="entry name" value="PAS domain"/>
    <property type="match status" value="1"/>
</dbReference>
<evidence type="ECO:0000313" key="13">
    <source>
        <dbReference type="Proteomes" id="UP000249799"/>
    </source>
</evidence>
<keyword evidence="10" id="KW-0472">Membrane</keyword>
<dbReference type="Gene3D" id="1.10.287.130">
    <property type="match status" value="1"/>
</dbReference>
<dbReference type="GO" id="GO:0005524">
    <property type="term" value="F:ATP binding"/>
    <property type="evidence" value="ECO:0007669"/>
    <property type="project" value="UniProtKB-KW"/>
</dbReference>
<dbReference type="InterPro" id="IPR000014">
    <property type="entry name" value="PAS"/>
</dbReference>
<dbReference type="PANTHER" id="PTHR43047:SF72">
    <property type="entry name" value="OSMOSENSING HISTIDINE PROTEIN KINASE SLN1"/>
    <property type="match status" value="1"/>
</dbReference>
<evidence type="ECO:0000256" key="4">
    <source>
        <dbReference type="ARBA" id="ARBA00022553"/>
    </source>
</evidence>
<dbReference type="InterPro" id="IPR003594">
    <property type="entry name" value="HATPase_dom"/>
</dbReference>
<dbReference type="InterPro" id="IPR035965">
    <property type="entry name" value="PAS-like_dom_sf"/>
</dbReference>
<dbReference type="SUPFAM" id="SSF55874">
    <property type="entry name" value="ATPase domain of HSP90 chaperone/DNA topoisomerase II/histidine kinase"/>
    <property type="match status" value="1"/>
</dbReference>
<evidence type="ECO:0000256" key="3">
    <source>
        <dbReference type="ARBA" id="ARBA00012438"/>
    </source>
</evidence>
<name>A0A2Z4FGC4_9DELT</name>
<keyword evidence="4" id="KW-0597">Phosphoprotein</keyword>
<dbReference type="CDD" id="cd00130">
    <property type="entry name" value="PAS"/>
    <property type="match status" value="1"/>
</dbReference>
<dbReference type="PROSITE" id="PS50109">
    <property type="entry name" value="HIS_KIN"/>
    <property type="match status" value="1"/>
</dbReference>
<dbReference type="InterPro" id="IPR011006">
    <property type="entry name" value="CheY-like_superfamily"/>
</dbReference>
<dbReference type="SMART" id="SM00388">
    <property type="entry name" value="HisKA"/>
    <property type="match status" value="1"/>
</dbReference>
<dbReference type="InterPro" id="IPR004358">
    <property type="entry name" value="Sig_transdc_His_kin-like_C"/>
</dbReference>
<dbReference type="FunFam" id="1.10.287.130:FF:000038">
    <property type="entry name" value="Sensory transduction histidine kinase"/>
    <property type="match status" value="1"/>
</dbReference>
<dbReference type="KEGG" id="bsed:DN745_00565"/>
<keyword evidence="5" id="KW-0808">Transferase</keyword>
<evidence type="ECO:0000256" key="1">
    <source>
        <dbReference type="ARBA" id="ARBA00000085"/>
    </source>
</evidence>
<dbReference type="OrthoDB" id="5477257at2"/>
<dbReference type="InterPro" id="IPR001789">
    <property type="entry name" value="Sig_transdc_resp-reg_receiver"/>
</dbReference>
<organism evidence="12 13">
    <name type="scientific">Bradymonas sediminis</name>
    <dbReference type="NCBI Taxonomy" id="1548548"/>
    <lineage>
        <taxon>Bacteria</taxon>
        <taxon>Deltaproteobacteria</taxon>
        <taxon>Bradymonadales</taxon>
        <taxon>Bradymonadaceae</taxon>
        <taxon>Bradymonas</taxon>
    </lineage>
</organism>
<comment type="catalytic activity">
    <reaction evidence="1">
        <text>ATP + protein L-histidine = ADP + protein N-phospho-L-histidine.</text>
        <dbReference type="EC" id="2.7.13.3"/>
    </reaction>
</comment>
<dbReference type="CDD" id="cd16922">
    <property type="entry name" value="HATPase_EvgS-ArcB-TorS-like"/>
    <property type="match status" value="1"/>
</dbReference>
<keyword evidence="8" id="KW-0067">ATP-binding</keyword>
<dbReference type="SMART" id="SM00448">
    <property type="entry name" value="REC"/>
    <property type="match status" value="2"/>
</dbReference>
<dbReference type="SMART" id="SM00091">
    <property type="entry name" value="PAS"/>
    <property type="match status" value="1"/>
</dbReference>
<evidence type="ECO:0000256" key="6">
    <source>
        <dbReference type="ARBA" id="ARBA00022741"/>
    </source>
</evidence>
<gene>
    <name evidence="12" type="ORF">DN745_00565</name>
</gene>
<dbReference type="EC" id="2.7.13.3" evidence="3"/>
<dbReference type="InterPro" id="IPR005467">
    <property type="entry name" value="His_kinase_dom"/>
</dbReference>
<dbReference type="SUPFAM" id="SSF55785">
    <property type="entry name" value="PYP-like sensor domain (PAS domain)"/>
    <property type="match status" value="1"/>
</dbReference>
<evidence type="ECO:0000256" key="9">
    <source>
        <dbReference type="ARBA" id="ARBA00023012"/>
    </source>
</evidence>
<evidence type="ECO:0000256" key="2">
    <source>
        <dbReference type="ARBA" id="ARBA00004370"/>
    </source>
</evidence>
<dbReference type="InterPro" id="IPR036097">
    <property type="entry name" value="HisK_dim/P_sf"/>
</dbReference>
<dbReference type="EMBL" id="CP030032">
    <property type="protein sequence ID" value="AWV87898.1"/>
    <property type="molecule type" value="Genomic_DNA"/>
</dbReference>
<comment type="subcellular location">
    <subcellularLocation>
        <location evidence="2">Membrane</location>
    </subcellularLocation>
</comment>
<keyword evidence="6" id="KW-0547">Nucleotide-binding</keyword>
<reference evidence="12 13" key="1">
    <citation type="submission" date="2018-06" db="EMBL/GenBank/DDBJ databases">
        <title>Lujinxingia sediminis gen. nov. sp. nov., a new facultative anaerobic member of the class Deltaproteobacteria, and proposal of Lujinxingaceae fam. nov.</title>
        <authorList>
            <person name="Guo L.-Y."/>
            <person name="Li C.-M."/>
            <person name="Wang S."/>
            <person name="Du Z.-J."/>
        </authorList>
    </citation>
    <scope>NUCLEOTIDE SEQUENCE [LARGE SCALE GENOMIC DNA]</scope>
    <source>
        <strain evidence="12 13">FA350</strain>
    </source>
</reference>
<dbReference type="Gene3D" id="3.30.565.10">
    <property type="entry name" value="Histidine kinase-like ATPase, C-terminal domain"/>
    <property type="match status" value="1"/>
</dbReference>
<keyword evidence="9" id="KW-0902">Two-component regulatory system</keyword>
<evidence type="ECO:0000256" key="8">
    <source>
        <dbReference type="ARBA" id="ARBA00022840"/>
    </source>
</evidence>
<dbReference type="GO" id="GO:0000155">
    <property type="term" value="F:phosphorelay sensor kinase activity"/>
    <property type="evidence" value="ECO:0007669"/>
    <property type="project" value="InterPro"/>
</dbReference>
<dbReference type="Gene3D" id="3.40.50.2300">
    <property type="match status" value="2"/>
</dbReference>
<accession>A0A2Z4FGC4</accession>
<evidence type="ECO:0000256" key="7">
    <source>
        <dbReference type="ARBA" id="ARBA00022777"/>
    </source>
</evidence>
<dbReference type="Proteomes" id="UP000249799">
    <property type="component" value="Chromosome"/>
</dbReference>
<dbReference type="Pfam" id="PF13426">
    <property type="entry name" value="PAS_9"/>
    <property type="match status" value="1"/>
</dbReference>
<dbReference type="Pfam" id="PF00512">
    <property type="entry name" value="HisKA"/>
    <property type="match status" value="1"/>
</dbReference>
<dbReference type="Pfam" id="PF02518">
    <property type="entry name" value="HATPase_c"/>
    <property type="match status" value="1"/>
</dbReference>
<keyword evidence="11" id="KW-0131">Cell cycle</keyword>
<dbReference type="InterPro" id="IPR003661">
    <property type="entry name" value="HisK_dim/P_dom"/>
</dbReference>
<dbReference type="PANTHER" id="PTHR43047">
    <property type="entry name" value="TWO-COMPONENT HISTIDINE PROTEIN KINASE"/>
    <property type="match status" value="1"/>
</dbReference>
<proteinExistence type="predicted"/>
<dbReference type="RefSeq" id="WP_111331163.1">
    <property type="nucleotide sequence ID" value="NZ_CP030032.1"/>
</dbReference>
<evidence type="ECO:0000313" key="12">
    <source>
        <dbReference type="EMBL" id="AWV87898.1"/>
    </source>
</evidence>
<dbReference type="AlphaFoldDB" id="A0A2Z4FGC4"/>
<dbReference type="GO" id="GO:0009927">
    <property type="term" value="F:histidine phosphotransfer kinase activity"/>
    <property type="evidence" value="ECO:0007669"/>
    <property type="project" value="TreeGrafter"/>
</dbReference>
<dbReference type="SMART" id="SM00387">
    <property type="entry name" value="HATPase_c"/>
    <property type="match status" value="1"/>
</dbReference>
<dbReference type="FunFam" id="3.30.565.10:FF:000010">
    <property type="entry name" value="Sensor histidine kinase RcsC"/>
    <property type="match status" value="1"/>
</dbReference>
<dbReference type="Pfam" id="PF00072">
    <property type="entry name" value="Response_reg"/>
    <property type="match status" value="2"/>
</dbReference>
<dbReference type="GO" id="GO:0005886">
    <property type="term" value="C:plasma membrane"/>
    <property type="evidence" value="ECO:0007669"/>
    <property type="project" value="TreeGrafter"/>
</dbReference>
<dbReference type="PRINTS" id="PR00344">
    <property type="entry name" value="BCTRLSENSOR"/>
</dbReference>
<sequence length="834" mass="91370">MGLLDRLTSHFASDDILEDIEMAFRAKVIIAFAFAVSAWGPIYSLVLYNLADSHVVVGVLLAETVLIGGSPFWMKLGVPLRALGHWITLNTFIVVNSVAWLGFGSESVWWQAVVMIVAVLLCGLRTGVFWLVASMLNLVLFYRAVAAGDLVAVAFDGNTQLLWQASVMSGLYVVVGLLILAYESLKNWALAGIRARQELTEAILLAAPDAIVTLDNAGRIDVVNDAAAEVFDRSDRASLVGAGLDTLVPSAAPPVAPGAETDRQANSFVQWNRANPWHRHVTEAVRGDNTVFPADVSVREIGQDGRFVVVMRDISDLQLAQRTLEEARDAALQANQAKSSFLANMSHELRTPLNAIIGYSELLCEDAEDSGQDGLVPDLQKIRVAGKHLLNLINDILDISKIEAGHMDIYVEELDLHELLDEVASTVRPVIEKKGSEFHIDTAQAPRMVQADATKLRQILLNLLSNAAKFAAQSQVRLGVVMELVDDTQYCIFEVEDHGIGIAPEKVDKLFDAFEQADVSTTRLYGGTGLGLAISKRFIEMMGGVITVESALGEGTVFRVHLPIQLEKPISDPTGLAEVSTASERTREEHDGLTVLVIDDDPVVHQLMGEFLGREGFQMYSATSGAMGLELARDLQPDVITLDVMMSQMDGWDVLSRLKQNPDTEAIPVVMVTIVNDKKAGFSLGAADYLVKPVDRQKLIKVLNRYSRRILKQPVMLVEDDPITREMMTRTIEREGWDLRSASDGVQGIKLLEEGLRPGVILLDIMMPNMDGFEMLKRLKAHSEWAEIPVVIVSAAVLTAEERERLGAQVELILEKGDYSTAQLLAEVQRAVGA</sequence>
<evidence type="ECO:0000256" key="5">
    <source>
        <dbReference type="ARBA" id="ARBA00022679"/>
    </source>
</evidence>
<evidence type="ECO:0000256" key="11">
    <source>
        <dbReference type="ARBA" id="ARBA00023306"/>
    </source>
</evidence>
<keyword evidence="13" id="KW-1185">Reference proteome</keyword>
<keyword evidence="7" id="KW-0418">Kinase</keyword>
<dbReference type="InterPro" id="IPR036890">
    <property type="entry name" value="HATPase_C_sf"/>
</dbReference>
<dbReference type="CDD" id="cd00082">
    <property type="entry name" value="HisKA"/>
    <property type="match status" value="1"/>
</dbReference>
<evidence type="ECO:0000256" key="10">
    <source>
        <dbReference type="ARBA" id="ARBA00023136"/>
    </source>
</evidence>